<feature type="domain" description="Bacterial repeat" evidence="1">
    <location>
        <begin position="27"/>
        <end position="92"/>
    </location>
</feature>
<dbReference type="EMBL" id="UINC01001741">
    <property type="protein sequence ID" value="SUZ87812.1"/>
    <property type="molecule type" value="Genomic_DNA"/>
</dbReference>
<dbReference type="PROSITE" id="PS51257">
    <property type="entry name" value="PROKAR_LIPOPROTEIN"/>
    <property type="match status" value="1"/>
</dbReference>
<proteinExistence type="predicted"/>
<feature type="domain" description="Bacterial repeat" evidence="1">
    <location>
        <begin position="172"/>
        <end position="243"/>
    </location>
</feature>
<dbReference type="InterPro" id="IPR011889">
    <property type="entry name" value="Liste_lipo_26"/>
</dbReference>
<dbReference type="Pfam" id="PF18998">
    <property type="entry name" value="Flg_new_2"/>
    <property type="match status" value="3"/>
</dbReference>
<reference evidence="2" key="1">
    <citation type="submission" date="2018-05" db="EMBL/GenBank/DDBJ databases">
        <authorList>
            <person name="Lanie J.A."/>
            <person name="Ng W.-L."/>
            <person name="Kazmierczak K.M."/>
            <person name="Andrzejewski T.M."/>
            <person name="Davidsen T.M."/>
            <person name="Wayne K.J."/>
            <person name="Tettelin H."/>
            <person name="Glass J.I."/>
            <person name="Rusch D."/>
            <person name="Podicherti R."/>
            <person name="Tsui H.-C.T."/>
            <person name="Winkler M.E."/>
        </authorList>
    </citation>
    <scope>NUCLEOTIDE SEQUENCE</scope>
</reference>
<dbReference type="Pfam" id="PF03382">
    <property type="entry name" value="DUF285"/>
    <property type="match status" value="1"/>
</dbReference>
<protein>
    <recommendedName>
        <fullName evidence="1">Bacterial repeat domain-containing protein</fullName>
    </recommendedName>
</protein>
<dbReference type="AlphaFoldDB" id="A0A381R805"/>
<accession>A0A381R805</accession>
<dbReference type="NCBIfam" id="TIGR02167">
    <property type="entry name" value="Liste_lipo_26"/>
    <property type="match status" value="1"/>
</dbReference>
<sequence>MKKIFTIISVLILFSCEKDETVKYMLTTSADPTEGGIVLPSTRQYNTGDTATLIASPSEGYVFDKWTGATGNAKTTLVIDGDKTVVGNFVRIQFELTVTITGEGTVAQKVIKAGGATKYNSGTIVELTATPKAGWIFKEWSGSLIGTTNPQQITLDKAKSVTATFIEKDKFALTIVNDGQGSVAKKVIKAGTATKYTDGSIIELTATPVSGWQFEKWSGCVSGTDNPVQVTINSNKTAIAVYKNLAPIVLDNDGITMKAKPDTSVGTTYEINGITYTVVDNTMLKSWISTGKDLSTAVTTLVTDMKELFKNNSSFNTNICSWDVSNVTTMEGMFEGASIFNKDISKWDTNKVTNMDKMFKSCTNFNQDLSKWCVVNLSTEPTDFVTGSSCDSDDKKPVWGTWPECPLIGDWELESWTNNTDNVPQFDQGEKKCDNYPSDAVTINGGKEDYGTYKMTTYTCFTDDQIFQPLINIENGVWTYNGTNDQVKVGENEQNLSVYNLSYTKDANYFTVNYTDYDDDSNNSREITEVWKRK</sequence>
<name>A0A381R805_9ZZZZ</name>
<organism evidence="2">
    <name type="scientific">marine metagenome</name>
    <dbReference type="NCBI Taxonomy" id="408172"/>
    <lineage>
        <taxon>unclassified sequences</taxon>
        <taxon>metagenomes</taxon>
        <taxon>ecological metagenomes</taxon>
    </lineage>
</organism>
<feature type="domain" description="Bacterial repeat" evidence="1">
    <location>
        <begin position="95"/>
        <end position="166"/>
    </location>
</feature>
<dbReference type="InterPro" id="IPR044060">
    <property type="entry name" value="Bacterial_rp_domain"/>
</dbReference>
<dbReference type="InterPro" id="IPR005046">
    <property type="entry name" value="DUF285"/>
</dbReference>
<gene>
    <name evidence="2" type="ORF">METZ01_LOCUS40666</name>
</gene>
<evidence type="ECO:0000259" key="1">
    <source>
        <dbReference type="Pfam" id="PF18998"/>
    </source>
</evidence>
<evidence type="ECO:0000313" key="2">
    <source>
        <dbReference type="EMBL" id="SUZ87812.1"/>
    </source>
</evidence>